<evidence type="ECO:0000313" key="7">
    <source>
        <dbReference type="Proteomes" id="UP000516656"/>
    </source>
</evidence>
<dbReference type="GO" id="GO:0004066">
    <property type="term" value="F:asparagine synthase (glutamine-hydrolyzing) activity"/>
    <property type="evidence" value="ECO:0007669"/>
    <property type="project" value="UniProtKB-EC"/>
</dbReference>
<organism evidence="5 7">
    <name type="scientific">Photobacterium damsela subsp. piscicida</name>
    <name type="common">Pasteurella piscicida</name>
    <dbReference type="NCBI Taxonomy" id="38294"/>
    <lineage>
        <taxon>Bacteria</taxon>
        <taxon>Pseudomonadati</taxon>
        <taxon>Pseudomonadota</taxon>
        <taxon>Gammaproteobacteria</taxon>
        <taxon>Vibrionales</taxon>
        <taxon>Vibrionaceae</taxon>
        <taxon>Photobacterium</taxon>
    </lineage>
</organism>
<evidence type="ECO:0000313" key="5">
    <source>
        <dbReference type="EMBL" id="QOD58657.1"/>
    </source>
</evidence>
<sequence length="563" mass="64466">MSIIAGFFLLEPDKTDPEFVDGIEDLIRTHISRRATDARYEYTDGYLYLCRVDLGCYHEASWAEDHTRLTTILGHTFISASLTQDTNHLFSHGVSASSLEKADGTYTALQYDKIERELTVCFDSLSLRPLYYLQINQMVIFSSCQRIFPKLGLNLTVDMNAISEIATIGFPLAGKTRYQDVRSVQAGEQLTINLSGISIKTGFNWGDYQPQLLNEKSALSLFEQTFSSVLNKYRKSDNNMVSTLSGGLDSRVLVEALHQQGTVIECINFSRANSQDDIYASQYAHTRHIRLRQIEVEDTQAVSVEYRLGQYWRRLNFSFYQQVERPRLFWSGNGGSVCLGMVYFSDDIAKACESGSVEAVADAYIDLQQAYIPKRLVKRAAELQQQLRKTIIACLTKYANVDLFKAYQLFLWENDQHQHLVSAYEDMDIYRLDFYLPFYAKSLLDVIHRIPPQLLLKHQFYMTWVRTHLPDALCSPWQVYPGHEPCDLADNIIQAPISQWQLKRPWSAKMKLIKTGISAFFDTQNTFYHRHYLGANCILTALGLYNGSATLNVINRMNQALSE</sequence>
<protein>
    <recommendedName>
        <fullName evidence="2">asparagine synthase (glutamine-hydrolyzing)</fullName>
        <ecNumber evidence="2">6.3.5.4</ecNumber>
    </recommendedName>
</protein>
<dbReference type="Proteomes" id="UP000218676">
    <property type="component" value="Chromosome 2"/>
</dbReference>
<name>A0A1Q9GWM0_PHODP</name>
<accession>A0A1Q9GWM0</accession>
<dbReference type="PANTHER" id="PTHR43284">
    <property type="entry name" value="ASPARAGINE SYNTHETASE (GLUTAMINE-HYDROLYZING)"/>
    <property type="match status" value="1"/>
</dbReference>
<dbReference type="EMBL" id="CP061855">
    <property type="protein sequence ID" value="QOD58657.1"/>
    <property type="molecule type" value="Genomic_DNA"/>
</dbReference>
<reference evidence="6" key="2">
    <citation type="submission" date="2017-05" db="EMBL/GenBank/DDBJ databases">
        <title>Whole genome sequence of fish pathogenic bacteria, Photobacterium damselae subsp. piscicida, strain 91-197, isolated from hybrid striped bass (Morone sp.) in USA.</title>
        <authorList>
            <person name="Teru Y."/>
            <person name="Hikima J."/>
            <person name="Kono T."/>
            <person name="Sakai M."/>
            <person name="Takano T."/>
            <person name="Hawke J.P."/>
            <person name="Takeyama H."/>
            <person name="Aoki T."/>
        </authorList>
    </citation>
    <scope>NUCLEOTIDE SEQUENCE [LARGE SCALE GENOMIC DNA]</scope>
    <source>
        <strain evidence="6">91-197</strain>
    </source>
</reference>
<evidence type="ECO:0000256" key="3">
    <source>
        <dbReference type="ARBA" id="ARBA00048741"/>
    </source>
</evidence>
<evidence type="ECO:0000313" key="6">
    <source>
        <dbReference type="Proteomes" id="UP000218676"/>
    </source>
</evidence>
<evidence type="ECO:0000256" key="1">
    <source>
        <dbReference type="ARBA" id="ARBA00005187"/>
    </source>
</evidence>
<dbReference type="AlphaFoldDB" id="A0A1Q9GWM0"/>
<evidence type="ECO:0000313" key="4">
    <source>
        <dbReference type="EMBL" id="BAX54793.1"/>
    </source>
</evidence>
<dbReference type="Proteomes" id="UP000516656">
    <property type="component" value="Chromosome 2"/>
</dbReference>
<dbReference type="EC" id="6.3.5.4" evidence="2"/>
<dbReference type="RefSeq" id="WP_044179637.1">
    <property type="nucleotide sequence ID" value="NZ_AP018046.1"/>
</dbReference>
<comment type="catalytic activity">
    <reaction evidence="3">
        <text>L-aspartate + L-glutamine + ATP + H2O = L-asparagine + L-glutamate + AMP + diphosphate + H(+)</text>
        <dbReference type="Rhea" id="RHEA:12228"/>
        <dbReference type="ChEBI" id="CHEBI:15377"/>
        <dbReference type="ChEBI" id="CHEBI:15378"/>
        <dbReference type="ChEBI" id="CHEBI:29985"/>
        <dbReference type="ChEBI" id="CHEBI:29991"/>
        <dbReference type="ChEBI" id="CHEBI:30616"/>
        <dbReference type="ChEBI" id="CHEBI:33019"/>
        <dbReference type="ChEBI" id="CHEBI:58048"/>
        <dbReference type="ChEBI" id="CHEBI:58359"/>
        <dbReference type="ChEBI" id="CHEBI:456215"/>
        <dbReference type="EC" id="6.3.5.4"/>
    </reaction>
</comment>
<comment type="pathway">
    <text evidence="1">Amino-acid biosynthesis; L-asparagine biosynthesis; L-asparagine from L-aspartate (L-Gln route): step 1/1.</text>
</comment>
<dbReference type="SUPFAM" id="SSF56235">
    <property type="entry name" value="N-terminal nucleophile aminohydrolases (Ntn hydrolases)"/>
    <property type="match status" value="1"/>
</dbReference>
<reference evidence="5 7" key="3">
    <citation type="submission" date="2020-09" db="EMBL/GenBank/DDBJ databases">
        <title>Complete, closed and curated genome sequences of Photobacterium damselae subsp. piscicida isolates from Australia indicate localised evolution and additional plasmid-borne pathogenicity mechanisms.</title>
        <authorList>
            <person name="Baseggio L."/>
            <person name="Silayeva O."/>
            <person name="Buller N."/>
            <person name="Landos M."/>
            <person name="Engelstaedter J."/>
            <person name="Barnes A.C."/>
        </authorList>
    </citation>
    <scope>NUCLEOTIDE SEQUENCE [LARGE SCALE GENOMIC DNA]</scope>
    <source>
        <strain evidence="5 7">AS-16-0540-1</strain>
    </source>
</reference>
<keyword evidence="5" id="KW-0808">Transferase</keyword>
<reference evidence="4" key="1">
    <citation type="journal article" date="2017" name="Genome Announc.">
        <title>Whole-Genome Sequence of Photobacterium damselae subsp. piscicida Strain 91-197, Isolated from Hybrid Striped Bass (Morone sp.) in the United States.</title>
        <authorList>
            <person name="Teru Y."/>
            <person name="Hikima J."/>
            <person name="Kono T."/>
            <person name="Sakai M."/>
            <person name="Takano T."/>
            <person name="Hawke J.P."/>
            <person name="Takeyama H."/>
            <person name="Aoki T."/>
        </authorList>
    </citation>
    <scope>NUCLEOTIDE SEQUENCE</scope>
    <source>
        <strain evidence="4">91-197</strain>
    </source>
</reference>
<dbReference type="PANTHER" id="PTHR43284:SF1">
    <property type="entry name" value="ASPARAGINE SYNTHETASE"/>
    <property type="match status" value="1"/>
</dbReference>
<dbReference type="InterPro" id="IPR014729">
    <property type="entry name" value="Rossmann-like_a/b/a_fold"/>
</dbReference>
<dbReference type="EMBL" id="AP018046">
    <property type="protein sequence ID" value="BAX54793.1"/>
    <property type="molecule type" value="Genomic_DNA"/>
</dbReference>
<dbReference type="Gene3D" id="3.40.50.620">
    <property type="entry name" value="HUPs"/>
    <property type="match status" value="1"/>
</dbReference>
<dbReference type="SUPFAM" id="SSF52402">
    <property type="entry name" value="Adenine nucleotide alpha hydrolases-like"/>
    <property type="match status" value="1"/>
</dbReference>
<evidence type="ECO:0000256" key="2">
    <source>
        <dbReference type="ARBA" id="ARBA00012737"/>
    </source>
</evidence>
<dbReference type="InterPro" id="IPR051786">
    <property type="entry name" value="ASN_synthetase/amidase"/>
</dbReference>
<dbReference type="InterPro" id="IPR029055">
    <property type="entry name" value="Ntn_hydrolases_N"/>
</dbReference>
<proteinExistence type="predicted"/>
<gene>
    <name evidence="5" type="ORF">IC627_17725</name>
    <name evidence="4" type="ORF">PDPUS_2_00207</name>
</gene>
<dbReference type="GO" id="GO:0016740">
    <property type="term" value="F:transferase activity"/>
    <property type="evidence" value="ECO:0007669"/>
    <property type="project" value="UniProtKB-KW"/>
</dbReference>
<dbReference type="Gene3D" id="3.60.20.10">
    <property type="entry name" value="Glutamine Phosphoribosylpyrophosphate, subunit 1, domain 1"/>
    <property type="match status" value="1"/>
</dbReference>